<proteinExistence type="predicted"/>
<keyword evidence="2" id="KW-1185">Reference proteome</keyword>
<evidence type="ECO:0000313" key="1">
    <source>
        <dbReference type="EMBL" id="RKN50417.1"/>
    </source>
</evidence>
<gene>
    <name evidence="1" type="ORF">D7223_01055</name>
</gene>
<dbReference type="Proteomes" id="UP000281726">
    <property type="component" value="Unassembled WGS sequence"/>
</dbReference>
<comment type="caution">
    <text evidence="1">The sequence shown here is derived from an EMBL/GenBank/DDBJ whole genome shotgun (WGS) entry which is preliminary data.</text>
</comment>
<protein>
    <recommendedName>
        <fullName evidence="3">DUF3558 domain-containing protein</fullName>
    </recommendedName>
</protein>
<name>A0A3A9ZSH7_9ACTN</name>
<dbReference type="EMBL" id="RBAK01000001">
    <property type="protein sequence ID" value="RKN50417.1"/>
    <property type="molecule type" value="Genomic_DNA"/>
</dbReference>
<dbReference type="AlphaFoldDB" id="A0A3A9ZSH7"/>
<sequence>MLDFRPLSEVFGAVGRQQHQARAVGGTSNLTCASTLGQLPHGVVVTVQATVGPPDSGRVMYEGLRRVYDETESLTDIAELGAGAYQYDDAAGRHVVVYDANLYLTLTAAPLRLNAAPRNDLAEPMSHVAAAALTALRA</sequence>
<accession>A0A3A9ZSH7</accession>
<evidence type="ECO:0000313" key="2">
    <source>
        <dbReference type="Proteomes" id="UP000281726"/>
    </source>
</evidence>
<organism evidence="1 2">
    <name type="scientific">Micromonospora endolithica</name>
    <dbReference type="NCBI Taxonomy" id="230091"/>
    <lineage>
        <taxon>Bacteria</taxon>
        <taxon>Bacillati</taxon>
        <taxon>Actinomycetota</taxon>
        <taxon>Actinomycetes</taxon>
        <taxon>Micromonosporales</taxon>
        <taxon>Micromonosporaceae</taxon>
        <taxon>Micromonospora</taxon>
    </lineage>
</organism>
<reference evidence="1 2" key="1">
    <citation type="journal article" date="2004" name="Syst. Appl. Microbiol.">
        <title>Cryptoendolithic actinomycetes from antarctic sandstone rock samples: Micromonospora endolithica sp. nov. and two isolates related to Micromonospora coerulea Jensen 1932.</title>
        <authorList>
            <person name="Hirsch P."/>
            <person name="Mevs U."/>
            <person name="Kroppenstedt R.M."/>
            <person name="Schumann P."/>
            <person name="Stackebrandt E."/>
        </authorList>
    </citation>
    <scope>NUCLEOTIDE SEQUENCE [LARGE SCALE GENOMIC DNA]</scope>
    <source>
        <strain evidence="1 2">JCM 12677</strain>
    </source>
</reference>
<evidence type="ECO:0008006" key="3">
    <source>
        <dbReference type="Google" id="ProtNLM"/>
    </source>
</evidence>